<evidence type="ECO:0000313" key="1">
    <source>
        <dbReference type="EMBL" id="KAK4191956.1"/>
    </source>
</evidence>
<proteinExistence type="predicted"/>
<reference evidence="1" key="1">
    <citation type="journal article" date="2023" name="Mol. Phylogenet. Evol.">
        <title>Genome-scale phylogeny and comparative genomics of the fungal order Sordariales.</title>
        <authorList>
            <person name="Hensen N."/>
            <person name="Bonometti L."/>
            <person name="Westerberg I."/>
            <person name="Brannstrom I.O."/>
            <person name="Guillou S."/>
            <person name="Cros-Aarteil S."/>
            <person name="Calhoun S."/>
            <person name="Haridas S."/>
            <person name="Kuo A."/>
            <person name="Mondo S."/>
            <person name="Pangilinan J."/>
            <person name="Riley R."/>
            <person name="LaButti K."/>
            <person name="Andreopoulos B."/>
            <person name="Lipzen A."/>
            <person name="Chen C."/>
            <person name="Yan M."/>
            <person name="Daum C."/>
            <person name="Ng V."/>
            <person name="Clum A."/>
            <person name="Steindorff A."/>
            <person name="Ohm R.A."/>
            <person name="Martin F."/>
            <person name="Silar P."/>
            <person name="Natvig D.O."/>
            <person name="Lalanne C."/>
            <person name="Gautier V."/>
            <person name="Ament-Velasquez S.L."/>
            <person name="Kruys A."/>
            <person name="Hutchinson M.I."/>
            <person name="Powell A.J."/>
            <person name="Barry K."/>
            <person name="Miller A.N."/>
            <person name="Grigoriev I.V."/>
            <person name="Debuchy R."/>
            <person name="Gladieux P."/>
            <person name="Hiltunen Thoren M."/>
            <person name="Johannesson H."/>
        </authorList>
    </citation>
    <scope>NUCLEOTIDE SEQUENCE</scope>
    <source>
        <strain evidence="1">PSN309</strain>
    </source>
</reference>
<reference evidence="1" key="2">
    <citation type="submission" date="2023-05" db="EMBL/GenBank/DDBJ databases">
        <authorList>
            <consortium name="Lawrence Berkeley National Laboratory"/>
            <person name="Steindorff A."/>
            <person name="Hensen N."/>
            <person name="Bonometti L."/>
            <person name="Westerberg I."/>
            <person name="Brannstrom I.O."/>
            <person name="Guillou S."/>
            <person name="Cros-Aarteil S."/>
            <person name="Calhoun S."/>
            <person name="Haridas S."/>
            <person name="Kuo A."/>
            <person name="Mondo S."/>
            <person name="Pangilinan J."/>
            <person name="Riley R."/>
            <person name="Labutti K."/>
            <person name="Andreopoulos B."/>
            <person name="Lipzen A."/>
            <person name="Chen C."/>
            <person name="Yanf M."/>
            <person name="Daum C."/>
            <person name="Ng V."/>
            <person name="Clum A."/>
            <person name="Ohm R."/>
            <person name="Martin F."/>
            <person name="Silar P."/>
            <person name="Natvig D."/>
            <person name="Lalanne C."/>
            <person name="Gautier V."/>
            <person name="Ament-Velasquez S.L."/>
            <person name="Kruys A."/>
            <person name="Hutchinson M.I."/>
            <person name="Powell A.J."/>
            <person name="Barry K."/>
            <person name="Miller A.N."/>
            <person name="Grigoriev I.V."/>
            <person name="Debuchy R."/>
            <person name="Gladieux P."/>
            <person name="Thoren M.H."/>
            <person name="Johannesson H."/>
        </authorList>
    </citation>
    <scope>NUCLEOTIDE SEQUENCE</scope>
    <source>
        <strain evidence="1">PSN309</strain>
    </source>
</reference>
<evidence type="ECO:0000313" key="2">
    <source>
        <dbReference type="Proteomes" id="UP001302126"/>
    </source>
</evidence>
<dbReference type="EMBL" id="MU864356">
    <property type="protein sequence ID" value="KAK4191956.1"/>
    <property type="molecule type" value="Genomic_DNA"/>
</dbReference>
<protein>
    <submittedName>
        <fullName evidence="1">Uncharacterized protein</fullName>
    </submittedName>
</protein>
<accession>A0AAN6X2C8</accession>
<dbReference type="Proteomes" id="UP001302126">
    <property type="component" value="Unassembled WGS sequence"/>
</dbReference>
<organism evidence="1 2">
    <name type="scientific">Podospora australis</name>
    <dbReference type="NCBI Taxonomy" id="1536484"/>
    <lineage>
        <taxon>Eukaryota</taxon>
        <taxon>Fungi</taxon>
        <taxon>Dikarya</taxon>
        <taxon>Ascomycota</taxon>
        <taxon>Pezizomycotina</taxon>
        <taxon>Sordariomycetes</taxon>
        <taxon>Sordariomycetidae</taxon>
        <taxon>Sordariales</taxon>
        <taxon>Podosporaceae</taxon>
        <taxon>Podospora</taxon>
    </lineage>
</organism>
<keyword evidence="2" id="KW-1185">Reference proteome</keyword>
<gene>
    <name evidence="1" type="ORF">QBC35DRAFT_258655</name>
</gene>
<comment type="caution">
    <text evidence="1">The sequence shown here is derived from an EMBL/GenBank/DDBJ whole genome shotgun (WGS) entry which is preliminary data.</text>
</comment>
<dbReference type="AlphaFoldDB" id="A0AAN6X2C8"/>
<sequence length="269" mass="29579">MHRTAPRSGETWELMMQGTNHKTAPSRKGYGSPTPVQLDQRFSVPLVHMLCSWPNVGSLPHPFLRTLGTHSPARGGEVTQEKCSRVSGLESRIGKVATEVGVRELQHADENLGKRRTNSSKSQGLQLVVEVPRIHIASVDSSRTTGSSALEVPSQNHTNCEEPPALSSIAGLCAAWILRIDGTAVLSCRMECAEMSDTYLQAPMTLMVPSYPSPLCAPHLGRRSPAQCVPCQRGDMRYERSRIGVNRLLVVGTRTHSCSRNRHRDRLRA</sequence>
<name>A0AAN6X2C8_9PEZI</name>